<name>A0A1I4U0V1_9FLAO</name>
<protein>
    <submittedName>
        <fullName evidence="2">Uncharacterized protein</fullName>
    </submittedName>
</protein>
<feature type="chain" id="PRO_5011447633" evidence="1">
    <location>
        <begin position="21"/>
        <end position="220"/>
    </location>
</feature>
<evidence type="ECO:0000313" key="3">
    <source>
        <dbReference type="Proteomes" id="UP000199149"/>
    </source>
</evidence>
<reference evidence="3" key="1">
    <citation type="submission" date="2016-10" db="EMBL/GenBank/DDBJ databases">
        <authorList>
            <person name="Varghese N."/>
            <person name="Submissions S."/>
        </authorList>
    </citation>
    <scope>NUCLEOTIDE SEQUENCE [LARGE SCALE GENOMIC DNA]</scope>
    <source>
        <strain evidence="3">XJ109</strain>
    </source>
</reference>
<sequence length="220" mass="24799">MKNNFILLSCFIFFSGILSAQVGINTANPKRTLDVEGNLRVRELTDKSQAPSYNKILVVNPDGNIDYINKQDLQPVKDEFTADKQVLNNIYSTTTGKADDTKFVSCGKFDFAFRNIGANTNIQYRLKNTPTSDVTVYITLEQNYSSNGYQFQVPTAGKTFTSTTNNFGDLPTYGANIVNSELNVLYLLYPGESNLYRLTFYRLDQTTPKTNDFVTVCEKF</sequence>
<evidence type="ECO:0000256" key="1">
    <source>
        <dbReference type="SAM" id="SignalP"/>
    </source>
</evidence>
<dbReference type="EMBL" id="FOUZ01000003">
    <property type="protein sequence ID" value="SFM82515.1"/>
    <property type="molecule type" value="Genomic_DNA"/>
</dbReference>
<dbReference type="AlphaFoldDB" id="A0A1I4U0V1"/>
<dbReference type="OrthoDB" id="1234557at2"/>
<proteinExistence type="predicted"/>
<keyword evidence="1" id="KW-0732">Signal</keyword>
<keyword evidence="3" id="KW-1185">Reference proteome</keyword>
<gene>
    <name evidence="2" type="ORF">SAMN05421738_10311</name>
</gene>
<dbReference type="STRING" id="684065.SAMN05421738_10311"/>
<dbReference type="RefSeq" id="WP_092906505.1">
    <property type="nucleotide sequence ID" value="NZ_FOUZ01000003.1"/>
</dbReference>
<accession>A0A1I4U0V1</accession>
<evidence type="ECO:0000313" key="2">
    <source>
        <dbReference type="EMBL" id="SFM82515.1"/>
    </source>
</evidence>
<feature type="signal peptide" evidence="1">
    <location>
        <begin position="1"/>
        <end position="20"/>
    </location>
</feature>
<organism evidence="2 3">
    <name type="scientific">Algoriella xinjiangensis</name>
    <dbReference type="NCBI Taxonomy" id="684065"/>
    <lineage>
        <taxon>Bacteria</taxon>
        <taxon>Pseudomonadati</taxon>
        <taxon>Bacteroidota</taxon>
        <taxon>Flavobacteriia</taxon>
        <taxon>Flavobacteriales</taxon>
        <taxon>Weeksellaceae</taxon>
        <taxon>Algoriella</taxon>
    </lineage>
</organism>
<dbReference type="Proteomes" id="UP000199149">
    <property type="component" value="Unassembled WGS sequence"/>
</dbReference>